<keyword evidence="3" id="KW-0012">Acyltransferase</keyword>
<dbReference type="EMBL" id="CM009307">
    <property type="protein sequence ID" value="PNS93849.1"/>
    <property type="molecule type" value="Genomic_DNA"/>
</dbReference>
<dbReference type="FunFam" id="3.30.559.10:FF:000008">
    <property type="entry name" value="Tryptamine hydroxycinnamoyl transferase"/>
    <property type="match status" value="1"/>
</dbReference>
<dbReference type="Gene3D" id="3.30.559.10">
    <property type="entry name" value="Chloramphenicol acetyltransferase-like domain"/>
    <property type="match status" value="2"/>
</dbReference>
<reference evidence="4 5" key="1">
    <citation type="journal article" date="2006" name="Science">
        <title>The genome of black cottonwood, Populus trichocarpa (Torr. &amp; Gray).</title>
        <authorList>
            <person name="Tuskan G.A."/>
            <person name="Difazio S."/>
            <person name="Jansson S."/>
            <person name="Bohlmann J."/>
            <person name="Grigoriev I."/>
            <person name="Hellsten U."/>
            <person name="Putnam N."/>
            <person name="Ralph S."/>
            <person name="Rombauts S."/>
            <person name="Salamov A."/>
            <person name="Schein J."/>
            <person name="Sterck L."/>
            <person name="Aerts A."/>
            <person name="Bhalerao R.R."/>
            <person name="Bhalerao R.P."/>
            <person name="Blaudez D."/>
            <person name="Boerjan W."/>
            <person name="Brun A."/>
            <person name="Brunner A."/>
            <person name="Busov V."/>
            <person name="Campbell M."/>
            <person name="Carlson J."/>
            <person name="Chalot M."/>
            <person name="Chapman J."/>
            <person name="Chen G.L."/>
            <person name="Cooper D."/>
            <person name="Coutinho P.M."/>
            <person name="Couturier J."/>
            <person name="Covert S."/>
            <person name="Cronk Q."/>
            <person name="Cunningham R."/>
            <person name="Davis J."/>
            <person name="Degroeve S."/>
            <person name="Dejardin A."/>
            <person name="Depamphilis C."/>
            <person name="Detter J."/>
            <person name="Dirks B."/>
            <person name="Dubchak I."/>
            <person name="Duplessis S."/>
            <person name="Ehlting J."/>
            <person name="Ellis B."/>
            <person name="Gendler K."/>
            <person name="Goodstein D."/>
            <person name="Gribskov M."/>
            <person name="Grimwood J."/>
            <person name="Groover A."/>
            <person name="Gunter L."/>
            <person name="Hamberger B."/>
            <person name="Heinze B."/>
            <person name="Helariutta Y."/>
            <person name="Henrissat B."/>
            <person name="Holligan D."/>
            <person name="Holt R."/>
            <person name="Huang W."/>
            <person name="Islam-Faridi N."/>
            <person name="Jones S."/>
            <person name="Jones-Rhoades M."/>
            <person name="Jorgensen R."/>
            <person name="Joshi C."/>
            <person name="Kangasjarvi J."/>
            <person name="Karlsson J."/>
            <person name="Kelleher C."/>
            <person name="Kirkpatrick R."/>
            <person name="Kirst M."/>
            <person name="Kohler A."/>
            <person name="Kalluri U."/>
            <person name="Larimer F."/>
            <person name="Leebens-Mack J."/>
            <person name="Leple J.C."/>
            <person name="Locascio P."/>
            <person name="Lou Y."/>
            <person name="Lucas S."/>
            <person name="Martin F."/>
            <person name="Montanini B."/>
            <person name="Napoli C."/>
            <person name="Nelson D.R."/>
            <person name="Nelson C."/>
            <person name="Nieminen K."/>
            <person name="Nilsson O."/>
            <person name="Pereda V."/>
            <person name="Peter G."/>
            <person name="Philippe R."/>
            <person name="Pilate G."/>
            <person name="Poliakov A."/>
            <person name="Razumovskaya J."/>
            <person name="Richardson P."/>
            <person name="Rinaldi C."/>
            <person name="Ritland K."/>
            <person name="Rouze P."/>
            <person name="Ryaboy D."/>
            <person name="Schmutz J."/>
            <person name="Schrader J."/>
            <person name="Segerman B."/>
            <person name="Shin H."/>
            <person name="Siddiqui A."/>
            <person name="Sterky F."/>
            <person name="Terry A."/>
            <person name="Tsai C.J."/>
            <person name="Uberbacher E."/>
            <person name="Unneberg P."/>
            <person name="Vahala J."/>
            <person name="Wall K."/>
            <person name="Wessler S."/>
            <person name="Yang G."/>
            <person name="Yin T."/>
            <person name="Douglas C."/>
            <person name="Marra M."/>
            <person name="Sandberg G."/>
            <person name="Van de Peer Y."/>
            <person name="Rokhsar D."/>
        </authorList>
    </citation>
    <scope>NUCLEOTIDE SEQUENCE [LARGE SCALE GENOMIC DNA]</scope>
    <source>
        <strain evidence="5">cv. Nisqually</strain>
    </source>
</reference>
<evidence type="ECO:0000256" key="3">
    <source>
        <dbReference type="ARBA" id="ARBA00023315"/>
    </source>
</evidence>
<evidence type="ECO:0008006" key="6">
    <source>
        <dbReference type="Google" id="ProtNLM"/>
    </source>
</evidence>
<keyword evidence="2" id="KW-0808">Transferase</keyword>
<gene>
    <name evidence="4" type="ORF">POPTR_018G109900</name>
</gene>
<dbReference type="OMA" id="FFSEWAR"/>
<evidence type="ECO:0000256" key="1">
    <source>
        <dbReference type="ARBA" id="ARBA00009861"/>
    </source>
</evidence>
<name>A0A2K1WZA1_POPTR</name>
<dbReference type="GO" id="GO:0016747">
    <property type="term" value="F:acyltransferase activity, transferring groups other than amino-acyl groups"/>
    <property type="evidence" value="ECO:0000318"/>
    <property type="project" value="GO_Central"/>
</dbReference>
<evidence type="ECO:0000313" key="5">
    <source>
        <dbReference type="Proteomes" id="UP000006729"/>
    </source>
</evidence>
<proteinExistence type="inferred from homology"/>
<dbReference type="InParanoid" id="A0A2K1WZA1"/>
<accession>A0A2K1WZA1</accession>
<dbReference type="Proteomes" id="UP000006729">
    <property type="component" value="Chromosome 18"/>
</dbReference>
<dbReference type="FunCoup" id="A0A2K1WZA1">
    <property type="interactions" value="176"/>
</dbReference>
<dbReference type="PANTHER" id="PTHR31642:SF324">
    <property type="entry name" value="SPERMIDINE HYDROXYCINNAMOYL TRANSFERASE"/>
    <property type="match status" value="1"/>
</dbReference>
<dbReference type="InterPro" id="IPR050317">
    <property type="entry name" value="Plant_Fungal_Acyltransferase"/>
</dbReference>
<dbReference type="PANTHER" id="PTHR31642">
    <property type="entry name" value="TRICHOTHECENE 3-O-ACETYLTRANSFERASE"/>
    <property type="match status" value="1"/>
</dbReference>
<dbReference type="STRING" id="3694.A0A2K1WZA1"/>
<dbReference type="InterPro" id="IPR023213">
    <property type="entry name" value="CAT-like_dom_sf"/>
</dbReference>
<dbReference type="Pfam" id="PF02458">
    <property type="entry name" value="Transferase"/>
    <property type="match status" value="1"/>
</dbReference>
<sequence length="455" mass="50343">MVVTIKSSHVVKPAKPTWTGRVSLSEWDQIGTVTHVPTIYFYKSSPKWPTQSNAIINNLKDSLSHALVPFYLLAGRLHWIGRGRLELECNAMGVTLTEAESESKLEDLGDLTSPEYQYLIPNVDYTVPLHELPLLLVQLTIFQCGGISLGLRISHAVVDGKSALQFMSEWARISRGEPLGMLPFLDRKVLRAGDPPLARPQFDHAEFGLPPLLLGELSNAEERKKKTTIAMLRLTKIQVEKLKNMANEGRSIDSGRGYTRYETLTGHIWRSACKARRHKPEQPTALGVCVDSRGRMQPPLPDGYFGNASLDVIAVSQAGELLSKPLGYAASKIREAIETVTNEYVISAIDFLKNQPDLTRFQDIHALGGAEGPFYGNPNIAVVSWLTLPIYGLDFGWGEEIYMGPGTHDFDGDSLLLPSPNEDGSVILAICLQVAHMEAFKKCFYEDILSNSLQA</sequence>
<comment type="similarity">
    <text evidence="1">Belongs to the plant acyltransferase family.</text>
</comment>
<evidence type="ECO:0000256" key="2">
    <source>
        <dbReference type="ARBA" id="ARBA00022679"/>
    </source>
</evidence>
<evidence type="ECO:0000313" key="4">
    <source>
        <dbReference type="EMBL" id="PNS93849.1"/>
    </source>
</evidence>
<keyword evidence="5" id="KW-1185">Reference proteome</keyword>
<protein>
    <recommendedName>
        <fullName evidence="6">Spermidine hydroxycinnamoyl transferase</fullName>
    </recommendedName>
</protein>
<organism evidence="4 5">
    <name type="scientific">Populus trichocarpa</name>
    <name type="common">Western balsam poplar</name>
    <name type="synonym">Populus balsamifera subsp. trichocarpa</name>
    <dbReference type="NCBI Taxonomy" id="3694"/>
    <lineage>
        <taxon>Eukaryota</taxon>
        <taxon>Viridiplantae</taxon>
        <taxon>Streptophyta</taxon>
        <taxon>Embryophyta</taxon>
        <taxon>Tracheophyta</taxon>
        <taxon>Spermatophyta</taxon>
        <taxon>Magnoliopsida</taxon>
        <taxon>eudicotyledons</taxon>
        <taxon>Gunneridae</taxon>
        <taxon>Pentapetalae</taxon>
        <taxon>rosids</taxon>
        <taxon>fabids</taxon>
        <taxon>Malpighiales</taxon>
        <taxon>Salicaceae</taxon>
        <taxon>Saliceae</taxon>
        <taxon>Populus</taxon>
    </lineage>
</organism>
<dbReference type="SMR" id="A0A2K1WZA1"/>
<dbReference type="OrthoDB" id="671439at2759"/>
<dbReference type="Gramene" id="Potri.018G109900.1.v4.1">
    <property type="protein sequence ID" value="Potri.018G109900.1.v4.1"/>
    <property type="gene ID" value="Potri.018G109900.v4.1"/>
</dbReference>
<dbReference type="AlphaFoldDB" id="A0A2K1WZA1"/>